<accession>A0A4R6ZEP5</accession>
<evidence type="ECO:0000313" key="7">
    <source>
        <dbReference type="EMBL" id="TDR50573.1"/>
    </source>
</evidence>
<name>A0A4R6ZEP5_9LIST</name>
<dbReference type="EMBL" id="SNZK01000020">
    <property type="protein sequence ID" value="TDR50573.1"/>
    <property type="molecule type" value="Genomic_DNA"/>
</dbReference>
<evidence type="ECO:0000256" key="5">
    <source>
        <dbReference type="SAM" id="SignalP"/>
    </source>
</evidence>
<keyword evidence="8" id="KW-1185">Reference proteome</keyword>
<dbReference type="PANTHER" id="PTHR36108:SF13">
    <property type="entry name" value="COLOSSIN-B-RELATED"/>
    <property type="match status" value="1"/>
</dbReference>
<keyword evidence="2" id="KW-0964">Secreted</keyword>
<dbReference type="Proteomes" id="UP000295558">
    <property type="component" value="Unassembled WGS sequence"/>
</dbReference>
<dbReference type="InterPro" id="IPR041033">
    <property type="entry name" value="SpaA_PFL_dom_1"/>
</dbReference>
<dbReference type="InterPro" id="IPR013783">
    <property type="entry name" value="Ig-like_fold"/>
</dbReference>
<dbReference type="AlphaFoldDB" id="A0A4R6ZEP5"/>
<keyword evidence="3 5" id="KW-0732">Signal</keyword>
<feature type="chain" id="PRO_5038590428" evidence="5">
    <location>
        <begin position="18"/>
        <end position="753"/>
    </location>
</feature>
<dbReference type="SUPFAM" id="SSF49478">
    <property type="entry name" value="Cna protein B-type domain"/>
    <property type="match status" value="2"/>
</dbReference>
<comment type="similarity">
    <text evidence="1">Belongs to the serine-aspartate repeat-containing protein (SDr) family.</text>
</comment>
<protein>
    <submittedName>
        <fullName evidence="7">LPXTG-motif cell wall-anchored protein</fullName>
    </submittedName>
</protein>
<evidence type="ECO:0000256" key="2">
    <source>
        <dbReference type="ARBA" id="ARBA00022525"/>
    </source>
</evidence>
<evidence type="ECO:0000256" key="1">
    <source>
        <dbReference type="ARBA" id="ARBA00007257"/>
    </source>
</evidence>
<dbReference type="STRING" id="1265846.PROCOU_13348"/>
<feature type="domain" description="SpaA-like prealbumin fold" evidence="6">
    <location>
        <begin position="554"/>
        <end position="640"/>
    </location>
</feature>
<feature type="signal peptide" evidence="5">
    <location>
        <begin position="1"/>
        <end position="17"/>
    </location>
</feature>
<evidence type="ECO:0000259" key="6">
    <source>
        <dbReference type="Pfam" id="PF17802"/>
    </source>
</evidence>
<dbReference type="PANTHER" id="PTHR36108">
    <property type="entry name" value="COLOSSIN-B-RELATED"/>
    <property type="match status" value="1"/>
</dbReference>
<gene>
    <name evidence="7" type="ORF">DFP96_12017</name>
</gene>
<sequence length="753" mass="81747">MMLVLFMNTIFFATANASGATTNNSVRATGNFNIDLMVYDAPIISSGKVNLRVTLSADADTVQDDGELISVVIPKEVYIAGTLTNINSTAFTIDHVDKSPASMPDSIIVYVKPVSSFNVGAAWSASFTISFQAPIIRTNTTLQADQTFTANYRGKTDTEIVPISMQPIGTPVPFEKWWKGTVDKNGIALIHATDSSFNTVHLAMNVQTHLNLHDVVVTDEVPQGLEIDPNAPVTKGIDATDSSSVDGIRIISTHPDGSREYVTAQYADKINYDPVTQQLTFSVDQLDPDEMLLVEYKVKVTHVYDQYKGPANMTSQEVTKTASLTYRLDGDENFNKVLKKTVDETVITAKNPIIHYSLELGAITGTIKAGQTFTDKLDSRLDYSGIISDDSGAFDIVEQNNELTIVVKKDIPIGSSATAKFSVDATRLAIGDSVHNTGAILLNGEYYDSNTVTTKKISGDVLITKQDATDSTQKLAGTSFELQNQNGDVVETGVTDANGEWLIEGLVPGDYQLIETNASQGYTLDSMPIPVTITNNSLSTLNITVENKKIVPSTLEITKVDKDTGAFLADATFRLESSDGSFVEGTTDSDGKLYFIGLLPGKYLLEETVAPANYLLDTTIHKVEVVSEGSNIQLTVENSKIPVIPPIFNDPIDPVDPNAPSNPDDPAKTPENPITIPEKQVKTPNKPINPISQKAPCIVPISQSNSNVKQEKMVQKTIDSKLPKTGDHSSFVWVILGSLLLLACIRRRRISER</sequence>
<dbReference type="Pfam" id="PF17802">
    <property type="entry name" value="SpaA"/>
    <property type="match status" value="2"/>
</dbReference>
<evidence type="ECO:0000256" key="4">
    <source>
        <dbReference type="SAM" id="MobiDB-lite"/>
    </source>
</evidence>
<dbReference type="Gene3D" id="2.60.40.10">
    <property type="entry name" value="Immunoglobulins"/>
    <property type="match status" value="2"/>
</dbReference>
<reference evidence="7 8" key="1">
    <citation type="submission" date="2019-03" db="EMBL/GenBank/DDBJ databases">
        <title>Genomic Encyclopedia of Type Strains, Phase III (KMG-III): the genomes of soil and plant-associated and newly described type strains.</title>
        <authorList>
            <person name="Whitman W."/>
        </authorList>
    </citation>
    <scope>NUCLEOTIDE SEQUENCE [LARGE SCALE GENOMIC DNA]</scope>
    <source>
        <strain evidence="7 8">CECT 7972</strain>
    </source>
</reference>
<comment type="caution">
    <text evidence="7">The sequence shown here is derived from an EMBL/GenBank/DDBJ whole genome shotgun (WGS) entry which is preliminary data.</text>
</comment>
<feature type="domain" description="SpaA-like prealbumin fold" evidence="6">
    <location>
        <begin position="459"/>
        <end position="548"/>
    </location>
</feature>
<evidence type="ECO:0000313" key="8">
    <source>
        <dbReference type="Proteomes" id="UP000295558"/>
    </source>
</evidence>
<proteinExistence type="inferred from homology"/>
<dbReference type="NCBIfam" id="TIGR01167">
    <property type="entry name" value="LPXTG_anchor"/>
    <property type="match status" value="1"/>
</dbReference>
<feature type="compositionally biased region" description="Low complexity" evidence="4">
    <location>
        <begin position="655"/>
        <end position="664"/>
    </location>
</feature>
<evidence type="ECO:0000256" key="3">
    <source>
        <dbReference type="ARBA" id="ARBA00022729"/>
    </source>
</evidence>
<organism evidence="7 8">
    <name type="scientific">Listeria rocourtiae</name>
    <dbReference type="NCBI Taxonomy" id="647910"/>
    <lineage>
        <taxon>Bacteria</taxon>
        <taxon>Bacillati</taxon>
        <taxon>Bacillota</taxon>
        <taxon>Bacilli</taxon>
        <taxon>Bacillales</taxon>
        <taxon>Listeriaceae</taxon>
        <taxon>Listeria</taxon>
    </lineage>
</organism>
<feature type="region of interest" description="Disordered" evidence="4">
    <location>
        <begin position="651"/>
        <end position="689"/>
    </location>
</feature>